<gene>
    <name evidence="2" type="ORF">GCM10022419_047410</name>
</gene>
<evidence type="ECO:0008006" key="4">
    <source>
        <dbReference type="Google" id="ProtNLM"/>
    </source>
</evidence>
<evidence type="ECO:0000313" key="2">
    <source>
        <dbReference type="EMBL" id="GAA3561280.1"/>
    </source>
</evidence>
<keyword evidence="1" id="KW-1133">Transmembrane helix</keyword>
<feature type="transmembrane region" description="Helical" evidence="1">
    <location>
        <begin position="116"/>
        <end position="136"/>
    </location>
</feature>
<evidence type="ECO:0000256" key="1">
    <source>
        <dbReference type="SAM" id="Phobius"/>
    </source>
</evidence>
<name>A0ABP6X6U3_9ACTN</name>
<proteinExistence type="predicted"/>
<protein>
    <recommendedName>
        <fullName evidence="4">DUF2157 domain-containing protein</fullName>
    </recommendedName>
</protein>
<organism evidence="2 3">
    <name type="scientific">Nonomuraea rosea</name>
    <dbReference type="NCBI Taxonomy" id="638574"/>
    <lineage>
        <taxon>Bacteria</taxon>
        <taxon>Bacillati</taxon>
        <taxon>Actinomycetota</taxon>
        <taxon>Actinomycetes</taxon>
        <taxon>Streptosporangiales</taxon>
        <taxon>Streptosporangiaceae</taxon>
        <taxon>Nonomuraea</taxon>
    </lineage>
</organism>
<keyword evidence="3" id="KW-1185">Reference proteome</keyword>
<keyword evidence="1" id="KW-0472">Membrane</keyword>
<feature type="transmembrane region" description="Helical" evidence="1">
    <location>
        <begin position="84"/>
        <end position="104"/>
    </location>
</feature>
<accession>A0ABP6X6U3</accession>
<dbReference type="RefSeq" id="WP_345564839.1">
    <property type="nucleotide sequence ID" value="NZ_BAABDQ010000009.1"/>
</dbReference>
<dbReference type="EMBL" id="BAABDQ010000009">
    <property type="protein sequence ID" value="GAA3561280.1"/>
    <property type="molecule type" value="Genomic_DNA"/>
</dbReference>
<sequence length="169" mass="17916">MEELADGLAEAYEAHLAALGEPGAAARAAIAEFGDAEVITAAFVRDSPWRRTAVALLATGPIMALLWGLTLISARMWTWPIAPALRITYGLALAATVLTLLSVVREKRAYRRTQATTLAAAIALILLDAGMLTAAVANLSPWPLALATSASLIRVTLTVRALPPLLRHR</sequence>
<feature type="transmembrane region" description="Helical" evidence="1">
    <location>
        <begin position="53"/>
        <end position="72"/>
    </location>
</feature>
<evidence type="ECO:0000313" key="3">
    <source>
        <dbReference type="Proteomes" id="UP001500630"/>
    </source>
</evidence>
<comment type="caution">
    <text evidence="2">The sequence shown here is derived from an EMBL/GenBank/DDBJ whole genome shotgun (WGS) entry which is preliminary data.</text>
</comment>
<dbReference type="Proteomes" id="UP001500630">
    <property type="component" value="Unassembled WGS sequence"/>
</dbReference>
<keyword evidence="1" id="KW-0812">Transmembrane</keyword>
<reference evidence="3" key="1">
    <citation type="journal article" date="2019" name="Int. J. Syst. Evol. Microbiol.">
        <title>The Global Catalogue of Microorganisms (GCM) 10K type strain sequencing project: providing services to taxonomists for standard genome sequencing and annotation.</title>
        <authorList>
            <consortium name="The Broad Institute Genomics Platform"/>
            <consortium name="The Broad Institute Genome Sequencing Center for Infectious Disease"/>
            <person name="Wu L."/>
            <person name="Ma J."/>
        </authorList>
    </citation>
    <scope>NUCLEOTIDE SEQUENCE [LARGE SCALE GENOMIC DNA]</scope>
    <source>
        <strain evidence="3">JCM 17326</strain>
    </source>
</reference>